<dbReference type="InterPro" id="IPR008516">
    <property type="entry name" value="Na/K-Atpase_Interacting"/>
</dbReference>
<keyword evidence="6 7" id="KW-0472">Membrane</keyword>
<keyword evidence="10" id="KW-1185">Reference proteome</keyword>
<feature type="region of interest" description="Disordered" evidence="8">
    <location>
        <begin position="372"/>
        <end position="416"/>
    </location>
</feature>
<dbReference type="Proteomes" id="UP000076408">
    <property type="component" value="Unassembled WGS sequence"/>
</dbReference>
<reference evidence="10" key="1">
    <citation type="journal article" date="2014" name="Genome Biol.">
        <title>Genome analysis of a major urban malaria vector mosquito, Anopheles stephensi.</title>
        <authorList>
            <person name="Jiang X."/>
            <person name="Peery A."/>
            <person name="Hall A.B."/>
            <person name="Sharma A."/>
            <person name="Chen X.G."/>
            <person name="Waterhouse R.M."/>
            <person name="Komissarov A."/>
            <person name="Riehle M.M."/>
            <person name="Shouche Y."/>
            <person name="Sharakhova M.V."/>
            <person name="Lawson D."/>
            <person name="Pakpour N."/>
            <person name="Arensburger P."/>
            <person name="Davidson V.L."/>
            <person name="Eiglmeier K."/>
            <person name="Emrich S."/>
            <person name="George P."/>
            <person name="Kennedy R.C."/>
            <person name="Mane S.P."/>
            <person name="Maslen G."/>
            <person name="Oringanje C."/>
            <person name="Qi Y."/>
            <person name="Settlage R."/>
            <person name="Tojo M."/>
            <person name="Tubio J.M."/>
            <person name="Unger M.F."/>
            <person name="Wang B."/>
            <person name="Vernick K.D."/>
            <person name="Ribeiro J.M."/>
            <person name="James A.A."/>
            <person name="Michel K."/>
            <person name="Riehle M.A."/>
            <person name="Luckhart S."/>
            <person name="Sharakhov I.V."/>
            <person name="Tu Z."/>
        </authorList>
    </citation>
    <scope>NUCLEOTIDE SEQUENCE [LARGE SCALE GENOMIC DNA]</scope>
    <source>
        <strain evidence="10">Indian</strain>
    </source>
</reference>
<keyword evidence="4 7" id="KW-0812">Transmembrane</keyword>
<dbReference type="PANTHER" id="PTHR13084:SF6">
    <property type="entry name" value="SODIUM_POTASSIUM-TRANSPORTING ATPASE SUBUNIT BETA-1-INTERACTING PROTEIN"/>
    <property type="match status" value="1"/>
</dbReference>
<reference evidence="9" key="2">
    <citation type="submission" date="2020-05" db="UniProtKB">
        <authorList>
            <consortium name="EnsemblMetazoa"/>
        </authorList>
    </citation>
    <scope>IDENTIFICATION</scope>
    <source>
        <strain evidence="9">Indian</strain>
    </source>
</reference>
<dbReference type="VEuPathDB" id="VectorBase:ASTEI08503"/>
<feature type="region of interest" description="Disordered" evidence="8">
    <location>
        <begin position="506"/>
        <end position="629"/>
    </location>
</feature>
<feature type="region of interest" description="Disordered" evidence="8">
    <location>
        <begin position="691"/>
        <end position="721"/>
    </location>
</feature>
<dbReference type="EnsemblMetazoa" id="ASTEI08503-RA">
    <property type="protein sequence ID" value="ASTEI08503-PA"/>
    <property type="gene ID" value="ASTEI08503"/>
</dbReference>
<organism evidence="9 10">
    <name type="scientific">Anopheles stephensi</name>
    <name type="common">Indo-Pakistan malaria mosquito</name>
    <dbReference type="NCBI Taxonomy" id="30069"/>
    <lineage>
        <taxon>Eukaryota</taxon>
        <taxon>Metazoa</taxon>
        <taxon>Ecdysozoa</taxon>
        <taxon>Arthropoda</taxon>
        <taxon>Hexapoda</taxon>
        <taxon>Insecta</taxon>
        <taxon>Pterygota</taxon>
        <taxon>Neoptera</taxon>
        <taxon>Endopterygota</taxon>
        <taxon>Diptera</taxon>
        <taxon>Nematocera</taxon>
        <taxon>Culicoidea</taxon>
        <taxon>Culicidae</taxon>
        <taxon>Anophelinae</taxon>
        <taxon>Anopheles</taxon>
    </lineage>
</organism>
<dbReference type="VEuPathDB" id="VectorBase:ASTE007861"/>
<evidence type="ECO:0000256" key="2">
    <source>
        <dbReference type="ARBA" id="ARBA00006364"/>
    </source>
</evidence>
<protein>
    <recommendedName>
        <fullName evidence="7">Sodium/potassium-transporting ATPase subunit beta-1-interacting protein</fullName>
        <shortName evidence="7">Na(+)/K(+)-transporting ATPase subunit beta-1-interacting protein</shortName>
    </recommendedName>
</protein>
<feature type="compositionally biased region" description="Low complexity" evidence="8">
    <location>
        <begin position="221"/>
        <end position="241"/>
    </location>
</feature>
<feature type="compositionally biased region" description="Gly residues" evidence="8">
    <location>
        <begin position="191"/>
        <end position="213"/>
    </location>
</feature>
<dbReference type="GO" id="GO:0005886">
    <property type="term" value="C:plasma membrane"/>
    <property type="evidence" value="ECO:0007669"/>
    <property type="project" value="UniProtKB-SubCell"/>
</dbReference>
<evidence type="ECO:0000256" key="1">
    <source>
        <dbReference type="ARBA" id="ARBA00004651"/>
    </source>
</evidence>
<dbReference type="AlphaFoldDB" id="A0A182YJ67"/>
<dbReference type="VEuPathDB" id="VectorBase:ASTE007860"/>
<feature type="transmembrane region" description="Helical" evidence="7">
    <location>
        <begin position="15"/>
        <end position="36"/>
    </location>
</feature>
<evidence type="ECO:0000313" key="9">
    <source>
        <dbReference type="EnsemblMetazoa" id="ASTEI08503-PA"/>
    </source>
</evidence>
<evidence type="ECO:0000256" key="5">
    <source>
        <dbReference type="ARBA" id="ARBA00022989"/>
    </source>
</evidence>
<dbReference type="OMA" id="KPLGYCA"/>
<dbReference type="PANTHER" id="PTHR13084">
    <property type="entry name" value="T-CELL LYMPHOMA BREAKPOINT-ASSOCIATED TARGET 1-RELATED"/>
    <property type="match status" value="1"/>
</dbReference>
<name>A0A182YJ67_ANOST</name>
<feature type="compositionally biased region" description="Low complexity" evidence="8">
    <location>
        <begin position="600"/>
        <end position="618"/>
    </location>
</feature>
<evidence type="ECO:0000256" key="6">
    <source>
        <dbReference type="ARBA" id="ARBA00023136"/>
    </source>
</evidence>
<comment type="caution">
    <text evidence="7">Lacks conserved residue(s) required for the propagation of feature annotation.</text>
</comment>
<comment type="similarity">
    <text evidence="2 7">Belongs to the NKAIN family.</text>
</comment>
<evidence type="ECO:0000256" key="7">
    <source>
        <dbReference type="RuleBase" id="RU368041"/>
    </source>
</evidence>
<dbReference type="VEuPathDB" id="VectorBase:ASTEI20_036038"/>
<evidence type="ECO:0000256" key="4">
    <source>
        <dbReference type="ARBA" id="ARBA00022692"/>
    </source>
</evidence>
<dbReference type="Pfam" id="PF05640">
    <property type="entry name" value="NKAIN"/>
    <property type="match status" value="1"/>
</dbReference>
<sequence>MLLFVIERQVFDFLGYMWAPILVNFFQILFVIFGFFGAYQYRPRYLVADSDLLNLGTGSVSWFEENGYGCRPTYPTNVTSEDPYRPVRPEKVDGCLLEYHIVEVVHAGIHCALAFFGIFGAICLGQTFLDEDDSFDFMGGDAKSPQHTAVHPMYVSYSSLPTTNSANSTQLKQAASSAKLLLLAATSNGGSGIDGTGGGGEEGGEHGTGGGVGFDARSKHPPSSSLPNHHHPVPNNNNPPSAGALMRNNIGNGGSFGDVLKAKLNGPQQQQQQQQQHGVLPSNSNHSPSNTNTLLSSSSSPSSTFTNIHSSPQSLHNAHNSSSQHHHHHNAHHQNSTASQQGMGANAANLLTKLSSNNSINSGGSRVILLQHQDSSESSPPPTVPARGLSRNSSFSKATSSGGRDHHAAILNNNPLRKNSSSVSILRYGDGGVQGRRTPDPEDDTFFIPRSASSYQARAANFGISNPFNNVVLGRPGYRGGASGADGGTPGEDDGRRLLLLSGSAQQLGSSTPQKRNSLVGVPSGSGPATPGSWNGRGSPVPQVPPLPQHYQRKGSEPGSAASNAYLTRSPNLNRIARRHNGSGPGASNVLNNNGHTGAGFPDRGPGSRSGSSGRLPSTANQCDQIREYGGPVGKPLGYCAAAVPSSPPENNNFPALPGGFQRNNNTPSGIPVMVMHRAKSQDRLAYRSRRPGRTFGANGSGHHHHHHQQQQQRPRSFCSNNGAYPDYVILEHPGN</sequence>
<accession>A0A182YJ67</accession>
<feature type="compositionally biased region" description="Low complexity" evidence="8">
    <location>
        <begin position="268"/>
        <end position="323"/>
    </location>
</feature>
<keyword evidence="5 7" id="KW-1133">Transmembrane helix</keyword>
<dbReference type="GO" id="GO:0002028">
    <property type="term" value="P:regulation of sodium ion transport"/>
    <property type="evidence" value="ECO:0007669"/>
    <property type="project" value="UniProtKB-UniRule"/>
</dbReference>
<feature type="region of interest" description="Disordered" evidence="8">
    <location>
        <begin position="191"/>
        <end position="341"/>
    </location>
</feature>
<evidence type="ECO:0000256" key="8">
    <source>
        <dbReference type="SAM" id="MobiDB-lite"/>
    </source>
</evidence>
<evidence type="ECO:0000256" key="3">
    <source>
        <dbReference type="ARBA" id="ARBA00022475"/>
    </source>
</evidence>
<comment type="subcellular location">
    <subcellularLocation>
        <location evidence="1 7">Cell membrane</location>
        <topology evidence="1 7">Multi-pass membrane protein</topology>
    </subcellularLocation>
</comment>
<feature type="compositionally biased region" description="Polar residues" evidence="8">
    <location>
        <begin position="390"/>
        <end position="402"/>
    </location>
</feature>
<feature type="compositionally biased region" description="Polar residues" evidence="8">
    <location>
        <begin position="561"/>
        <end position="573"/>
    </location>
</feature>
<evidence type="ECO:0000313" key="10">
    <source>
        <dbReference type="Proteomes" id="UP000076408"/>
    </source>
</evidence>
<keyword evidence="3 7" id="KW-1003">Cell membrane</keyword>
<feature type="transmembrane region" description="Helical" evidence="7">
    <location>
        <begin position="107"/>
        <end position="129"/>
    </location>
</feature>
<proteinExistence type="inferred from homology"/>